<dbReference type="AlphaFoldDB" id="A0A8J3AEV8"/>
<dbReference type="OrthoDB" id="9788334at2"/>
<evidence type="ECO:0008006" key="3">
    <source>
        <dbReference type="Google" id="ProtNLM"/>
    </source>
</evidence>
<accession>A0A8J3AEV8</accession>
<protein>
    <recommendedName>
        <fullName evidence="3">Flagellar basal body rod protein FlgB</fullName>
    </recommendedName>
</protein>
<dbReference type="RefSeq" id="WP_130649042.1">
    <property type="nucleotide sequence ID" value="NZ_BMHA01000007.1"/>
</dbReference>
<reference evidence="1" key="1">
    <citation type="journal article" date="2014" name="Int. J. Syst. Evol. Microbiol.">
        <title>Complete genome sequence of Corynebacterium casei LMG S-19264T (=DSM 44701T), isolated from a smear-ripened cheese.</title>
        <authorList>
            <consortium name="US DOE Joint Genome Institute (JGI-PGF)"/>
            <person name="Walter F."/>
            <person name="Albersmeier A."/>
            <person name="Kalinowski J."/>
            <person name="Ruckert C."/>
        </authorList>
    </citation>
    <scope>NUCLEOTIDE SEQUENCE</scope>
    <source>
        <strain evidence="1">CGMCC 1.14988</strain>
    </source>
</reference>
<reference evidence="1" key="2">
    <citation type="submission" date="2020-09" db="EMBL/GenBank/DDBJ databases">
        <authorList>
            <person name="Sun Q."/>
            <person name="Zhou Y."/>
        </authorList>
    </citation>
    <scope>NUCLEOTIDE SEQUENCE</scope>
    <source>
        <strain evidence="1">CGMCC 1.14988</strain>
    </source>
</reference>
<keyword evidence="2" id="KW-1185">Reference proteome</keyword>
<sequence length="115" mass="12424">MWDVTTSAALRALDGLAMRGTLRANNIANSETPNFRASTNNFETSLRDALRRRDPAGAAAPDVVATPSIVDARGNSVDMETELIGSMKDGLHRDAMITSFNYKVGQLRVAMGGRR</sequence>
<proteinExistence type="predicted"/>
<name>A0A8J3AEV8_9ACTN</name>
<dbReference type="Proteomes" id="UP000650511">
    <property type="component" value="Unassembled WGS sequence"/>
</dbReference>
<evidence type="ECO:0000313" key="2">
    <source>
        <dbReference type="Proteomes" id="UP000650511"/>
    </source>
</evidence>
<organism evidence="1 2">
    <name type="scientific">Egicoccus halophilus</name>
    <dbReference type="NCBI Taxonomy" id="1670830"/>
    <lineage>
        <taxon>Bacteria</taxon>
        <taxon>Bacillati</taxon>
        <taxon>Actinomycetota</taxon>
        <taxon>Nitriliruptoria</taxon>
        <taxon>Egicoccales</taxon>
        <taxon>Egicoccaceae</taxon>
        <taxon>Egicoccus</taxon>
    </lineage>
</organism>
<dbReference type="EMBL" id="BMHA01000007">
    <property type="protein sequence ID" value="GGI06683.1"/>
    <property type="molecule type" value="Genomic_DNA"/>
</dbReference>
<gene>
    <name evidence="1" type="ORF">GCM10011354_20320</name>
</gene>
<comment type="caution">
    <text evidence="1">The sequence shown here is derived from an EMBL/GenBank/DDBJ whole genome shotgun (WGS) entry which is preliminary data.</text>
</comment>
<evidence type="ECO:0000313" key="1">
    <source>
        <dbReference type="EMBL" id="GGI06683.1"/>
    </source>
</evidence>